<evidence type="ECO:0000256" key="1">
    <source>
        <dbReference type="SAM" id="Phobius"/>
    </source>
</evidence>
<sequence>MASVTLVAGLVSSMFGLFCVVFGLGSSQWFRVRAPYFQNDIGLMRHCDVVTSYCGDMEHLSSIVEADYSAWFRSVQTMYLLHCVGMLVSLVTYILYLVRFLDYKGSFRFLTLLNFLTLAAGIYAVTFFDLNAKKFFGVTSPILPADCSTLGYAFYMAIVGCCFSFLVLFVSAAEAVQAVELLRNMQNRLTIWTTPYTLFVDQEV</sequence>
<keyword evidence="1" id="KW-0472">Membrane</keyword>
<gene>
    <name evidence="2" type="ORF">CUNI_LOCUS20068</name>
</gene>
<comment type="caution">
    <text evidence="2">The sequence shown here is derived from an EMBL/GenBank/DDBJ whole genome shotgun (WGS) entry which is preliminary data.</text>
</comment>
<feature type="transmembrane region" description="Helical" evidence="1">
    <location>
        <begin position="152"/>
        <end position="176"/>
    </location>
</feature>
<dbReference type="Proteomes" id="UP000678393">
    <property type="component" value="Unassembled WGS sequence"/>
</dbReference>
<keyword evidence="1" id="KW-0812">Transmembrane</keyword>
<reference evidence="2" key="1">
    <citation type="submission" date="2021-04" db="EMBL/GenBank/DDBJ databases">
        <authorList>
            <consortium name="Molecular Ecology Group"/>
        </authorList>
    </citation>
    <scope>NUCLEOTIDE SEQUENCE</scope>
</reference>
<organism evidence="2 3">
    <name type="scientific">Candidula unifasciata</name>
    <dbReference type="NCBI Taxonomy" id="100452"/>
    <lineage>
        <taxon>Eukaryota</taxon>
        <taxon>Metazoa</taxon>
        <taxon>Spiralia</taxon>
        <taxon>Lophotrochozoa</taxon>
        <taxon>Mollusca</taxon>
        <taxon>Gastropoda</taxon>
        <taxon>Heterobranchia</taxon>
        <taxon>Euthyneura</taxon>
        <taxon>Panpulmonata</taxon>
        <taxon>Eupulmonata</taxon>
        <taxon>Stylommatophora</taxon>
        <taxon>Helicina</taxon>
        <taxon>Helicoidea</taxon>
        <taxon>Geomitridae</taxon>
        <taxon>Candidula</taxon>
    </lineage>
</organism>
<dbReference type="EMBL" id="CAJHNH020007268">
    <property type="protein sequence ID" value="CAG5134510.1"/>
    <property type="molecule type" value="Genomic_DNA"/>
</dbReference>
<evidence type="ECO:0000313" key="2">
    <source>
        <dbReference type="EMBL" id="CAG5134510.1"/>
    </source>
</evidence>
<dbReference type="OrthoDB" id="6101031at2759"/>
<feature type="transmembrane region" description="Helical" evidence="1">
    <location>
        <begin position="79"/>
        <end position="98"/>
    </location>
</feature>
<keyword evidence="1" id="KW-1133">Transmembrane helix</keyword>
<evidence type="ECO:0000313" key="3">
    <source>
        <dbReference type="Proteomes" id="UP000678393"/>
    </source>
</evidence>
<feature type="transmembrane region" description="Helical" evidence="1">
    <location>
        <begin position="110"/>
        <end position="132"/>
    </location>
</feature>
<dbReference type="Gene3D" id="1.20.140.150">
    <property type="match status" value="1"/>
</dbReference>
<keyword evidence="3" id="KW-1185">Reference proteome</keyword>
<protein>
    <submittedName>
        <fullName evidence="2">Uncharacterized protein</fullName>
    </submittedName>
</protein>
<name>A0A8S4A2I5_9EUPU</name>
<accession>A0A8S4A2I5</accession>
<proteinExistence type="predicted"/>
<dbReference type="AlphaFoldDB" id="A0A8S4A2I5"/>